<dbReference type="SMART" id="SM00355">
    <property type="entry name" value="ZnF_C2H2"/>
    <property type="match status" value="2"/>
</dbReference>
<dbReference type="EMBL" id="KB320643">
    <property type="protein sequence ID" value="ELW66658.1"/>
    <property type="molecule type" value="Genomic_DNA"/>
</dbReference>
<feature type="compositionally biased region" description="Basic and acidic residues" evidence="4">
    <location>
        <begin position="270"/>
        <end position="279"/>
    </location>
</feature>
<dbReference type="InterPro" id="IPR052296">
    <property type="entry name" value="TR-Histone_Methyltrans"/>
</dbReference>
<sequence length="588" mass="64711">MELGSHGPWLPCSVLLLLLLPPPLCRARSFLYYGPSWRIPHLGQASRWTHNRRGLVLRHHWRQQASKSNCQGAFDLYFILDNADQESSLYLKSSPSQASMEAGDAGSCRPRSHAEGPYLRLWVLGSLGRARDLGVSRGRAGRSGSVNNNWIDIYLLVENLVKRLQGPNVRMSFITYSDEGETVMPLTANKKALIEVSLDNGISFLPSNVSITSINCGTSPPWEDTSIRLPLVPIGLGLLLSLLLLCCVWRWRRRKVSVPAQPWGQDTPPSEEHGRDPARGHYPCCAETRGNAVAWLGPTRSRKGHSSTGSDPALATTCDPAAEKREAVAKPGRAKPLPRRAREEQRPSAFTELRRPKERLGGSQAVEREHGGPAGRPDPQQLPQDVRRDPAGSTVFSVWSGGGGGGERSAFSKPAKRLAERPGLSPTFQASESAEALRGLSGLISSADLPCWGRLSNCKLSAADFWNVRMLPQNALPCAAFRGAPTLWLECAEAQLSSPLSSPTTSWALLPPTLSSLGLPTQNWCAKCSLSFRLTSDLVFHMRSHHKKEQVGPDPRSKKMREEALSCPVCHEYFRERHHLSRHMSSHS</sequence>
<dbReference type="GO" id="GO:0008270">
    <property type="term" value="F:zinc ion binding"/>
    <property type="evidence" value="ECO:0007669"/>
    <property type="project" value="UniProtKB-KW"/>
</dbReference>
<accession>L9KVE1</accession>
<evidence type="ECO:0000256" key="5">
    <source>
        <dbReference type="SAM" id="SignalP"/>
    </source>
</evidence>
<feature type="compositionally biased region" description="Basic and acidic residues" evidence="4">
    <location>
        <begin position="340"/>
        <end position="371"/>
    </location>
</feature>
<feature type="region of interest" description="Disordered" evidence="4">
    <location>
        <begin position="260"/>
        <end position="283"/>
    </location>
</feature>
<evidence type="ECO:0000259" key="6">
    <source>
        <dbReference type="PROSITE" id="PS50157"/>
    </source>
</evidence>
<dbReference type="InterPro" id="IPR036236">
    <property type="entry name" value="Znf_C2H2_sf"/>
</dbReference>
<dbReference type="GO" id="GO:0014003">
    <property type="term" value="P:oligodendrocyte development"/>
    <property type="evidence" value="ECO:0007669"/>
    <property type="project" value="TreeGrafter"/>
</dbReference>
<keyword evidence="3" id="KW-0862">Zinc</keyword>
<reference evidence="8" key="1">
    <citation type="submission" date="2012-07" db="EMBL/GenBank/DDBJ databases">
        <title>Genome of the Chinese tree shrew, a rising model animal genetically related to primates.</title>
        <authorList>
            <person name="Zhang G."/>
            <person name="Fan Y."/>
            <person name="Yao Y."/>
            <person name="Huang Z."/>
        </authorList>
    </citation>
    <scope>NUCLEOTIDE SEQUENCE [LARGE SCALE GENOMIC DNA]</scope>
</reference>
<feature type="signal peptide" evidence="5">
    <location>
        <begin position="1"/>
        <end position="27"/>
    </location>
</feature>
<comment type="subcellular location">
    <subcellularLocation>
        <location evidence="1">Nucleus</location>
    </subcellularLocation>
</comment>
<dbReference type="Proteomes" id="UP000011518">
    <property type="component" value="Unassembled WGS sequence"/>
</dbReference>
<keyword evidence="2" id="KW-0539">Nucleus</keyword>
<dbReference type="PROSITE" id="PS50157">
    <property type="entry name" value="ZINC_FINGER_C2H2_2"/>
    <property type="match status" value="2"/>
</dbReference>
<keyword evidence="3" id="KW-0479">Metal-binding</keyword>
<evidence type="ECO:0000256" key="1">
    <source>
        <dbReference type="ARBA" id="ARBA00004123"/>
    </source>
</evidence>
<dbReference type="Gene3D" id="3.40.50.410">
    <property type="entry name" value="von Willebrand factor, type A domain"/>
    <property type="match status" value="1"/>
</dbReference>
<dbReference type="Gene3D" id="3.30.160.60">
    <property type="entry name" value="Classic Zinc Finger"/>
    <property type="match status" value="1"/>
</dbReference>
<keyword evidence="8" id="KW-1185">Reference proteome</keyword>
<dbReference type="SUPFAM" id="SSF53300">
    <property type="entry name" value="vWA-like"/>
    <property type="match status" value="1"/>
</dbReference>
<dbReference type="PROSITE" id="PS00028">
    <property type="entry name" value="ZINC_FINGER_C2H2_1"/>
    <property type="match status" value="2"/>
</dbReference>
<dbReference type="PANTHER" id="PTHR16516:SF5">
    <property type="entry name" value="ZINC FINGER PROTEIN 488"/>
    <property type="match status" value="1"/>
</dbReference>
<dbReference type="InterPro" id="IPR013087">
    <property type="entry name" value="Znf_C2H2_type"/>
</dbReference>
<dbReference type="AlphaFoldDB" id="L9KVE1"/>
<dbReference type="PANTHER" id="PTHR16516">
    <property type="entry name" value="AGAP007109-PA"/>
    <property type="match status" value="1"/>
</dbReference>
<dbReference type="GO" id="GO:0005634">
    <property type="term" value="C:nucleus"/>
    <property type="evidence" value="ECO:0007669"/>
    <property type="project" value="UniProtKB-SubCell"/>
</dbReference>
<feature type="chain" id="PRO_5003999761" evidence="5">
    <location>
        <begin position="28"/>
        <end position="588"/>
    </location>
</feature>
<protein>
    <submittedName>
        <fullName evidence="7">Zinc finger protein 488</fullName>
    </submittedName>
</protein>
<evidence type="ECO:0000256" key="2">
    <source>
        <dbReference type="ARBA" id="ARBA00023242"/>
    </source>
</evidence>
<dbReference type="eggNOG" id="KOG1721">
    <property type="taxonomic scope" value="Eukaryota"/>
</dbReference>
<reference evidence="8" key="2">
    <citation type="journal article" date="2013" name="Nat. Commun.">
        <title>Genome of the Chinese tree shrew.</title>
        <authorList>
            <person name="Fan Y."/>
            <person name="Huang Z.Y."/>
            <person name="Cao C.C."/>
            <person name="Chen C.S."/>
            <person name="Chen Y.X."/>
            <person name="Fan D.D."/>
            <person name="He J."/>
            <person name="Hou H.L."/>
            <person name="Hu L."/>
            <person name="Hu X.T."/>
            <person name="Jiang X.T."/>
            <person name="Lai R."/>
            <person name="Lang Y.S."/>
            <person name="Liang B."/>
            <person name="Liao S.G."/>
            <person name="Mu D."/>
            <person name="Ma Y.Y."/>
            <person name="Niu Y.Y."/>
            <person name="Sun X.Q."/>
            <person name="Xia J.Q."/>
            <person name="Xiao J."/>
            <person name="Xiong Z.Q."/>
            <person name="Xu L."/>
            <person name="Yang L."/>
            <person name="Zhang Y."/>
            <person name="Zhao W."/>
            <person name="Zhao X.D."/>
            <person name="Zheng Y.T."/>
            <person name="Zhou J.M."/>
            <person name="Zhu Y.B."/>
            <person name="Zhang G.J."/>
            <person name="Wang J."/>
            <person name="Yao Y.G."/>
        </authorList>
    </citation>
    <scope>NUCLEOTIDE SEQUENCE [LARGE SCALE GENOMIC DNA]</scope>
</reference>
<organism evidence="7 8">
    <name type="scientific">Tupaia chinensis</name>
    <name type="common">Chinese tree shrew</name>
    <name type="synonym">Tupaia belangeri chinensis</name>
    <dbReference type="NCBI Taxonomy" id="246437"/>
    <lineage>
        <taxon>Eukaryota</taxon>
        <taxon>Metazoa</taxon>
        <taxon>Chordata</taxon>
        <taxon>Craniata</taxon>
        <taxon>Vertebrata</taxon>
        <taxon>Euteleostomi</taxon>
        <taxon>Mammalia</taxon>
        <taxon>Eutheria</taxon>
        <taxon>Euarchontoglires</taxon>
        <taxon>Scandentia</taxon>
        <taxon>Tupaiidae</taxon>
        <taxon>Tupaia</taxon>
    </lineage>
</organism>
<evidence type="ECO:0000313" key="7">
    <source>
        <dbReference type="EMBL" id="ELW66658.1"/>
    </source>
</evidence>
<evidence type="ECO:0000313" key="8">
    <source>
        <dbReference type="Proteomes" id="UP000011518"/>
    </source>
</evidence>
<feature type="domain" description="C2H2-type" evidence="6">
    <location>
        <begin position="523"/>
        <end position="550"/>
    </location>
</feature>
<dbReference type="InterPro" id="IPR036465">
    <property type="entry name" value="vWFA_dom_sf"/>
</dbReference>
<keyword evidence="5" id="KW-0732">Signal</keyword>
<name>L9KVE1_TUPCH</name>
<dbReference type="SUPFAM" id="SSF57667">
    <property type="entry name" value="beta-beta-alpha zinc fingers"/>
    <property type="match status" value="1"/>
</dbReference>
<feature type="region of interest" description="Disordered" evidence="4">
    <location>
        <begin position="297"/>
        <end position="429"/>
    </location>
</feature>
<keyword evidence="3" id="KW-0863">Zinc-finger</keyword>
<evidence type="ECO:0000256" key="4">
    <source>
        <dbReference type="SAM" id="MobiDB-lite"/>
    </source>
</evidence>
<dbReference type="InParanoid" id="L9KVE1"/>
<dbReference type="GO" id="GO:0006355">
    <property type="term" value="P:regulation of DNA-templated transcription"/>
    <property type="evidence" value="ECO:0007669"/>
    <property type="project" value="TreeGrafter"/>
</dbReference>
<feature type="domain" description="C2H2-type" evidence="6">
    <location>
        <begin position="565"/>
        <end position="588"/>
    </location>
</feature>
<gene>
    <name evidence="7" type="ORF">TREES_T100013922</name>
</gene>
<evidence type="ECO:0000256" key="3">
    <source>
        <dbReference type="PROSITE-ProRule" id="PRU00042"/>
    </source>
</evidence>
<proteinExistence type="predicted"/>